<dbReference type="InterPro" id="IPR047817">
    <property type="entry name" value="ABC2_TM_bact-type"/>
</dbReference>
<evidence type="ECO:0000256" key="1">
    <source>
        <dbReference type="ARBA" id="ARBA00004141"/>
    </source>
</evidence>
<dbReference type="GO" id="GO:0140359">
    <property type="term" value="F:ABC-type transporter activity"/>
    <property type="evidence" value="ECO:0007669"/>
    <property type="project" value="InterPro"/>
</dbReference>
<evidence type="ECO:0000313" key="8">
    <source>
        <dbReference type="Proteomes" id="UP000199310"/>
    </source>
</evidence>
<dbReference type="RefSeq" id="WP_089895361.1">
    <property type="nucleotide sequence ID" value="NZ_FOJG01000001.1"/>
</dbReference>
<evidence type="ECO:0000313" key="7">
    <source>
        <dbReference type="EMBL" id="SEW38622.1"/>
    </source>
</evidence>
<feature type="transmembrane region" description="Helical" evidence="5">
    <location>
        <begin position="288"/>
        <end position="307"/>
    </location>
</feature>
<feature type="transmembrane region" description="Helical" evidence="5">
    <location>
        <begin position="347"/>
        <end position="365"/>
    </location>
</feature>
<feature type="domain" description="ABC transmembrane type-2" evidence="6">
    <location>
        <begin position="135"/>
        <end position="368"/>
    </location>
</feature>
<dbReference type="InterPro" id="IPR052902">
    <property type="entry name" value="ABC-2_transporter"/>
</dbReference>
<evidence type="ECO:0000259" key="6">
    <source>
        <dbReference type="PROSITE" id="PS51012"/>
    </source>
</evidence>
<dbReference type="PANTHER" id="PTHR43027">
    <property type="entry name" value="DOXORUBICIN RESISTANCE ABC TRANSPORTER PERMEASE PROTEIN DRRC-RELATED"/>
    <property type="match status" value="1"/>
</dbReference>
<proteinExistence type="predicted"/>
<protein>
    <submittedName>
        <fullName evidence="7">ABC-2 type transport system permease protein</fullName>
    </submittedName>
</protein>
<evidence type="ECO:0000256" key="5">
    <source>
        <dbReference type="SAM" id="Phobius"/>
    </source>
</evidence>
<feature type="transmembrane region" description="Helical" evidence="5">
    <location>
        <begin position="29"/>
        <end position="47"/>
    </location>
</feature>
<dbReference type="GO" id="GO:0016020">
    <property type="term" value="C:membrane"/>
    <property type="evidence" value="ECO:0007669"/>
    <property type="project" value="UniProtKB-SubCell"/>
</dbReference>
<dbReference type="PANTHER" id="PTHR43027:SF1">
    <property type="entry name" value="DOXORUBICIN RESISTANCE ABC TRANSPORTER PERMEASE PROTEIN DRRC-RELATED"/>
    <property type="match status" value="1"/>
</dbReference>
<dbReference type="PROSITE" id="PS51012">
    <property type="entry name" value="ABC_TM2"/>
    <property type="match status" value="1"/>
</dbReference>
<evidence type="ECO:0000256" key="3">
    <source>
        <dbReference type="ARBA" id="ARBA00022989"/>
    </source>
</evidence>
<feature type="transmembrane region" description="Helical" evidence="5">
    <location>
        <begin position="173"/>
        <end position="196"/>
    </location>
</feature>
<organism evidence="7 8">
    <name type="scientific">Chitinophaga arvensicola</name>
    <dbReference type="NCBI Taxonomy" id="29529"/>
    <lineage>
        <taxon>Bacteria</taxon>
        <taxon>Pseudomonadati</taxon>
        <taxon>Bacteroidota</taxon>
        <taxon>Chitinophagia</taxon>
        <taxon>Chitinophagales</taxon>
        <taxon>Chitinophagaceae</taxon>
        <taxon>Chitinophaga</taxon>
    </lineage>
</organism>
<evidence type="ECO:0000256" key="2">
    <source>
        <dbReference type="ARBA" id="ARBA00022692"/>
    </source>
</evidence>
<keyword evidence="2 5" id="KW-0812">Transmembrane</keyword>
<dbReference type="EMBL" id="FOJG01000001">
    <property type="protein sequence ID" value="SEW38622.1"/>
    <property type="molecule type" value="Genomic_DNA"/>
</dbReference>
<dbReference type="OrthoDB" id="9778589at2"/>
<dbReference type="STRING" id="29529.SAMN04488122_2640"/>
<sequence>MNGAKYSQLRAMLAITKGSLRGIFRSPSAVVFSLGFPLVFILVFGFIGKSTVSVKVGVDRRTDITSKYYQELAHAGTLKLVTDQPAAEMEDDLKKGRLVAILNIVPKEGADHVTAYDINIRTSTASDAAKKVTLMSVLKSIAGKLDDETYKRPTVATFTQTEVPGREFKTIDFILPGQLGFALMSAAVFGTAFLFYNMRQTLVLKRFFATPIKRTYIVLAEALSRMIFQLISSVVIIALGHFAFGFTLVHGFATFLEMLVLSVFGLLVFMGFGFVVSSLAKNESTIPPLANIVTLPQFLLAGTFFPIDSFPGWLQPICKIMPLTYLIDALRKVAFEGLHLWHVGWDIAILTLWGVVVYAVAVKVFKWE</sequence>
<dbReference type="InterPro" id="IPR013525">
    <property type="entry name" value="ABC2_TM"/>
</dbReference>
<reference evidence="8" key="1">
    <citation type="submission" date="2016-10" db="EMBL/GenBank/DDBJ databases">
        <authorList>
            <person name="Varghese N."/>
            <person name="Submissions S."/>
        </authorList>
    </citation>
    <scope>NUCLEOTIDE SEQUENCE [LARGE SCALE GENOMIC DNA]</scope>
    <source>
        <strain evidence="8">DSM 3695</strain>
    </source>
</reference>
<gene>
    <name evidence="7" type="ORF">SAMN04488122_2640</name>
</gene>
<keyword evidence="4 5" id="KW-0472">Membrane</keyword>
<feature type="transmembrane region" description="Helical" evidence="5">
    <location>
        <begin position="255"/>
        <end position="276"/>
    </location>
</feature>
<evidence type="ECO:0000256" key="4">
    <source>
        <dbReference type="ARBA" id="ARBA00023136"/>
    </source>
</evidence>
<keyword evidence="8" id="KW-1185">Reference proteome</keyword>
<keyword evidence="3 5" id="KW-1133">Transmembrane helix</keyword>
<feature type="transmembrane region" description="Helical" evidence="5">
    <location>
        <begin position="227"/>
        <end position="249"/>
    </location>
</feature>
<dbReference type="Pfam" id="PF12698">
    <property type="entry name" value="ABC2_membrane_3"/>
    <property type="match status" value="1"/>
</dbReference>
<accession>A0A1I0RD29</accession>
<dbReference type="Proteomes" id="UP000199310">
    <property type="component" value="Unassembled WGS sequence"/>
</dbReference>
<dbReference type="AlphaFoldDB" id="A0A1I0RD29"/>
<name>A0A1I0RD29_9BACT</name>
<comment type="subcellular location">
    <subcellularLocation>
        <location evidence="1">Membrane</location>
        <topology evidence="1">Multi-pass membrane protein</topology>
    </subcellularLocation>
</comment>